<gene>
    <name evidence="1" type="ORF">MARPO_0122s0036</name>
</gene>
<dbReference type="OrthoDB" id="1924410at2759"/>
<name>A0A2R6W9T3_MARPO</name>
<organism evidence="1 2">
    <name type="scientific">Marchantia polymorpha</name>
    <name type="common">Common liverwort</name>
    <name type="synonym">Marchantia aquatica</name>
    <dbReference type="NCBI Taxonomy" id="3197"/>
    <lineage>
        <taxon>Eukaryota</taxon>
        <taxon>Viridiplantae</taxon>
        <taxon>Streptophyta</taxon>
        <taxon>Embryophyta</taxon>
        <taxon>Marchantiophyta</taxon>
        <taxon>Marchantiopsida</taxon>
        <taxon>Marchantiidae</taxon>
        <taxon>Marchantiales</taxon>
        <taxon>Marchantiaceae</taxon>
        <taxon>Marchantia</taxon>
    </lineage>
</organism>
<keyword evidence="2" id="KW-1185">Reference proteome</keyword>
<evidence type="ECO:0000313" key="1">
    <source>
        <dbReference type="EMBL" id="PTQ30608.1"/>
    </source>
</evidence>
<proteinExistence type="predicted"/>
<reference evidence="2" key="1">
    <citation type="journal article" date="2017" name="Cell">
        <title>Insights into land plant evolution garnered from the Marchantia polymorpha genome.</title>
        <authorList>
            <person name="Bowman J.L."/>
            <person name="Kohchi T."/>
            <person name="Yamato K.T."/>
            <person name="Jenkins J."/>
            <person name="Shu S."/>
            <person name="Ishizaki K."/>
            <person name="Yamaoka S."/>
            <person name="Nishihama R."/>
            <person name="Nakamura Y."/>
            <person name="Berger F."/>
            <person name="Adam C."/>
            <person name="Aki S.S."/>
            <person name="Althoff F."/>
            <person name="Araki T."/>
            <person name="Arteaga-Vazquez M.A."/>
            <person name="Balasubrmanian S."/>
            <person name="Barry K."/>
            <person name="Bauer D."/>
            <person name="Boehm C.R."/>
            <person name="Briginshaw L."/>
            <person name="Caballero-Perez J."/>
            <person name="Catarino B."/>
            <person name="Chen F."/>
            <person name="Chiyoda S."/>
            <person name="Chovatia M."/>
            <person name="Davies K.M."/>
            <person name="Delmans M."/>
            <person name="Demura T."/>
            <person name="Dierschke T."/>
            <person name="Dolan L."/>
            <person name="Dorantes-Acosta A.E."/>
            <person name="Eklund D.M."/>
            <person name="Florent S.N."/>
            <person name="Flores-Sandoval E."/>
            <person name="Fujiyama A."/>
            <person name="Fukuzawa H."/>
            <person name="Galik B."/>
            <person name="Grimanelli D."/>
            <person name="Grimwood J."/>
            <person name="Grossniklaus U."/>
            <person name="Hamada T."/>
            <person name="Haseloff J."/>
            <person name="Hetherington A.J."/>
            <person name="Higo A."/>
            <person name="Hirakawa Y."/>
            <person name="Hundley H.N."/>
            <person name="Ikeda Y."/>
            <person name="Inoue K."/>
            <person name="Inoue S.I."/>
            <person name="Ishida S."/>
            <person name="Jia Q."/>
            <person name="Kakita M."/>
            <person name="Kanazawa T."/>
            <person name="Kawai Y."/>
            <person name="Kawashima T."/>
            <person name="Kennedy M."/>
            <person name="Kinose K."/>
            <person name="Kinoshita T."/>
            <person name="Kohara Y."/>
            <person name="Koide E."/>
            <person name="Komatsu K."/>
            <person name="Kopischke S."/>
            <person name="Kubo M."/>
            <person name="Kyozuka J."/>
            <person name="Lagercrantz U."/>
            <person name="Lin S.S."/>
            <person name="Lindquist E."/>
            <person name="Lipzen A.M."/>
            <person name="Lu C.W."/>
            <person name="De Luna E."/>
            <person name="Martienssen R.A."/>
            <person name="Minamino N."/>
            <person name="Mizutani M."/>
            <person name="Mizutani M."/>
            <person name="Mochizuki N."/>
            <person name="Monte I."/>
            <person name="Mosher R."/>
            <person name="Nagasaki H."/>
            <person name="Nakagami H."/>
            <person name="Naramoto S."/>
            <person name="Nishitani K."/>
            <person name="Ohtani M."/>
            <person name="Okamoto T."/>
            <person name="Okumura M."/>
            <person name="Phillips J."/>
            <person name="Pollak B."/>
            <person name="Reinders A."/>
            <person name="Rovekamp M."/>
            <person name="Sano R."/>
            <person name="Sawa S."/>
            <person name="Schmid M.W."/>
            <person name="Shirakawa M."/>
            <person name="Solano R."/>
            <person name="Spunde A."/>
            <person name="Suetsugu N."/>
            <person name="Sugano S."/>
            <person name="Sugiyama A."/>
            <person name="Sun R."/>
            <person name="Suzuki Y."/>
            <person name="Takenaka M."/>
            <person name="Takezawa D."/>
            <person name="Tomogane H."/>
            <person name="Tsuzuki M."/>
            <person name="Ueda T."/>
            <person name="Umeda M."/>
            <person name="Ward J.M."/>
            <person name="Watanabe Y."/>
            <person name="Yazaki K."/>
            <person name="Yokoyama R."/>
            <person name="Yoshitake Y."/>
            <person name="Yotsui I."/>
            <person name="Zachgo S."/>
            <person name="Schmutz J."/>
        </authorList>
    </citation>
    <scope>NUCLEOTIDE SEQUENCE [LARGE SCALE GENOMIC DNA]</scope>
    <source>
        <strain evidence="2">Tak-1</strain>
    </source>
</reference>
<dbReference type="Proteomes" id="UP000244005">
    <property type="component" value="Unassembled WGS sequence"/>
</dbReference>
<accession>A0A2R6W9T3</accession>
<sequence>MFLQFLGIVTPTIYIDDMISFPINLRAYDLVSQEIRAAADPKLRTLCTKNMWINKGIKASMAASRKLHTFGESNPPKNSR</sequence>
<protein>
    <submittedName>
        <fullName evidence="1">Uncharacterized protein</fullName>
    </submittedName>
</protein>
<dbReference type="EMBL" id="KZ772794">
    <property type="protein sequence ID" value="PTQ30608.1"/>
    <property type="molecule type" value="Genomic_DNA"/>
</dbReference>
<dbReference type="AlphaFoldDB" id="A0A2R6W9T3"/>
<evidence type="ECO:0000313" key="2">
    <source>
        <dbReference type="Proteomes" id="UP000244005"/>
    </source>
</evidence>